<name>A0A813GDF1_POLGL</name>
<dbReference type="OrthoDB" id="10517576at2759"/>
<dbReference type="Proteomes" id="UP000654075">
    <property type="component" value="Unassembled WGS sequence"/>
</dbReference>
<reference evidence="2" key="1">
    <citation type="submission" date="2021-02" db="EMBL/GenBank/DDBJ databases">
        <authorList>
            <person name="Dougan E. K."/>
            <person name="Rhodes N."/>
            <person name="Thang M."/>
            <person name="Chan C."/>
        </authorList>
    </citation>
    <scope>NUCLEOTIDE SEQUENCE</scope>
</reference>
<proteinExistence type="predicted"/>
<keyword evidence="3" id="KW-1185">Reference proteome</keyword>
<feature type="transmembrane region" description="Helical" evidence="1">
    <location>
        <begin position="172"/>
        <end position="193"/>
    </location>
</feature>
<keyword evidence="1" id="KW-0812">Transmembrane</keyword>
<evidence type="ECO:0000313" key="3">
    <source>
        <dbReference type="Proteomes" id="UP000654075"/>
    </source>
</evidence>
<keyword evidence="1" id="KW-0472">Membrane</keyword>
<gene>
    <name evidence="2" type="ORF">PGLA1383_LOCUS38265</name>
</gene>
<evidence type="ECO:0000313" key="2">
    <source>
        <dbReference type="EMBL" id="CAE8620726.1"/>
    </source>
</evidence>
<dbReference type="AlphaFoldDB" id="A0A813GDF1"/>
<accession>A0A813GDF1</accession>
<dbReference type="EMBL" id="CAJNNV010027565">
    <property type="protein sequence ID" value="CAE8620726.1"/>
    <property type="molecule type" value="Genomic_DNA"/>
</dbReference>
<feature type="non-terminal residue" evidence="2">
    <location>
        <position position="197"/>
    </location>
</feature>
<keyword evidence="1" id="KW-1133">Transmembrane helix</keyword>
<feature type="transmembrane region" description="Helical" evidence="1">
    <location>
        <begin position="25"/>
        <end position="46"/>
    </location>
</feature>
<organism evidence="2 3">
    <name type="scientific">Polarella glacialis</name>
    <name type="common">Dinoflagellate</name>
    <dbReference type="NCBI Taxonomy" id="89957"/>
    <lineage>
        <taxon>Eukaryota</taxon>
        <taxon>Sar</taxon>
        <taxon>Alveolata</taxon>
        <taxon>Dinophyceae</taxon>
        <taxon>Suessiales</taxon>
        <taxon>Suessiaceae</taxon>
        <taxon>Polarella</taxon>
    </lineage>
</organism>
<comment type="caution">
    <text evidence="2">The sequence shown here is derived from an EMBL/GenBank/DDBJ whole genome shotgun (WGS) entry which is preliminary data.</text>
</comment>
<protein>
    <submittedName>
        <fullName evidence="2">Uncharacterized protein</fullName>
    </submittedName>
</protein>
<feature type="transmembrane region" description="Helical" evidence="1">
    <location>
        <begin position="128"/>
        <end position="152"/>
    </location>
</feature>
<sequence>SATRSLQQRCRQGGRGSHSGIGSRIVALAALAAVTVTTSALTWVLASSCPVRGDFRLSRTLGSRGQSAGGAALFAQRQGIVPSGGGKVGDEDFDFILDELEDLAQVGETLYPPEVVPEDPWKGVKEKFGIVLVSDIFIIITLSIWFLVGVALRYALGFEPLLATFLYWWDPWIQALLGILFAARIIGIALSNLTDQD</sequence>
<evidence type="ECO:0000256" key="1">
    <source>
        <dbReference type="SAM" id="Phobius"/>
    </source>
</evidence>